<dbReference type="AlphaFoldDB" id="A0A0E9VCQ8"/>
<sequence>MKTMDKFSVLLLALFLELYSYKDYVHGTSTRMKATLRFR</sequence>
<proteinExistence type="predicted"/>
<reference evidence="1" key="1">
    <citation type="submission" date="2014-11" db="EMBL/GenBank/DDBJ databases">
        <authorList>
            <person name="Amaro Gonzalez C."/>
        </authorList>
    </citation>
    <scope>NUCLEOTIDE SEQUENCE</scope>
</reference>
<organism evidence="1">
    <name type="scientific">Anguilla anguilla</name>
    <name type="common">European freshwater eel</name>
    <name type="synonym">Muraena anguilla</name>
    <dbReference type="NCBI Taxonomy" id="7936"/>
    <lineage>
        <taxon>Eukaryota</taxon>
        <taxon>Metazoa</taxon>
        <taxon>Chordata</taxon>
        <taxon>Craniata</taxon>
        <taxon>Vertebrata</taxon>
        <taxon>Euteleostomi</taxon>
        <taxon>Actinopterygii</taxon>
        <taxon>Neopterygii</taxon>
        <taxon>Teleostei</taxon>
        <taxon>Anguilliformes</taxon>
        <taxon>Anguillidae</taxon>
        <taxon>Anguilla</taxon>
    </lineage>
</organism>
<protein>
    <submittedName>
        <fullName evidence="1">Uncharacterized protein</fullName>
    </submittedName>
</protein>
<name>A0A0E9VCQ8_ANGAN</name>
<dbReference type="EMBL" id="GBXM01032791">
    <property type="protein sequence ID" value="JAH75786.1"/>
    <property type="molecule type" value="Transcribed_RNA"/>
</dbReference>
<reference evidence="1" key="2">
    <citation type="journal article" date="2015" name="Fish Shellfish Immunol.">
        <title>Early steps in the European eel (Anguilla anguilla)-Vibrio vulnificus interaction in the gills: Role of the RtxA13 toxin.</title>
        <authorList>
            <person name="Callol A."/>
            <person name="Pajuelo D."/>
            <person name="Ebbesson L."/>
            <person name="Teles M."/>
            <person name="MacKenzie S."/>
            <person name="Amaro C."/>
        </authorList>
    </citation>
    <scope>NUCLEOTIDE SEQUENCE</scope>
</reference>
<evidence type="ECO:0000313" key="1">
    <source>
        <dbReference type="EMBL" id="JAH75786.1"/>
    </source>
</evidence>
<accession>A0A0E9VCQ8</accession>